<organism evidence="2 3">
    <name type="scientific">Mucilaginibacter rigui</name>
    <dbReference type="NCBI Taxonomy" id="534635"/>
    <lineage>
        <taxon>Bacteria</taxon>
        <taxon>Pseudomonadati</taxon>
        <taxon>Bacteroidota</taxon>
        <taxon>Sphingobacteriia</taxon>
        <taxon>Sphingobacteriales</taxon>
        <taxon>Sphingobacteriaceae</taxon>
        <taxon>Mucilaginibacter</taxon>
    </lineage>
</organism>
<sequence>MKNKLFTAALGLALTATAISASAQKVYKEGIMVITTNMQGQTVELKNYFRADSAAATFSAGPANIKVLTDAKHSYMAVLVDVAVASIKKAAVYSPAEVEEEMSKMPVLTFTPGTETKVISGFNCKKVVAKDSKSGKTFDIWVTNDVSAPSTAVQSYYANIGGFPVQFVTFREGQSTEVTVKSLTEAKAPAGTFGIPSDFEKITLDDLKALSGGGN</sequence>
<evidence type="ECO:0000313" key="3">
    <source>
        <dbReference type="Proteomes" id="UP000618754"/>
    </source>
</evidence>
<keyword evidence="1" id="KW-0732">Signal</keyword>
<evidence type="ECO:0000256" key="1">
    <source>
        <dbReference type="SAM" id="SignalP"/>
    </source>
</evidence>
<protein>
    <submittedName>
        <fullName evidence="2">DUF4412 domain-containing protein</fullName>
    </submittedName>
</protein>
<dbReference type="RefSeq" id="WP_191176679.1">
    <property type="nucleotide sequence ID" value="NZ_JACWMW010000003.1"/>
</dbReference>
<evidence type="ECO:0000313" key="2">
    <source>
        <dbReference type="EMBL" id="MBD1386859.1"/>
    </source>
</evidence>
<reference evidence="2 3" key="1">
    <citation type="submission" date="2020-09" db="EMBL/GenBank/DDBJ databases">
        <title>Novel species of Mucilaginibacter isolated from a glacier on the Tibetan Plateau.</title>
        <authorList>
            <person name="Liu Q."/>
            <person name="Xin Y.-H."/>
        </authorList>
    </citation>
    <scope>NUCLEOTIDE SEQUENCE [LARGE SCALE GENOMIC DNA]</scope>
    <source>
        <strain evidence="2 3">CGMCC 1.13878</strain>
    </source>
</reference>
<dbReference type="EMBL" id="JACWMW010000003">
    <property type="protein sequence ID" value="MBD1386859.1"/>
    <property type="molecule type" value="Genomic_DNA"/>
</dbReference>
<name>A0ABR7X8H3_9SPHI</name>
<keyword evidence="3" id="KW-1185">Reference proteome</keyword>
<accession>A0ABR7X8H3</accession>
<feature type="signal peptide" evidence="1">
    <location>
        <begin position="1"/>
        <end position="23"/>
    </location>
</feature>
<dbReference type="Proteomes" id="UP000618754">
    <property type="component" value="Unassembled WGS sequence"/>
</dbReference>
<gene>
    <name evidence="2" type="ORF">IDJ75_16360</name>
</gene>
<proteinExistence type="predicted"/>
<feature type="chain" id="PRO_5047209690" evidence="1">
    <location>
        <begin position="24"/>
        <end position="215"/>
    </location>
</feature>
<comment type="caution">
    <text evidence="2">The sequence shown here is derived from an EMBL/GenBank/DDBJ whole genome shotgun (WGS) entry which is preliminary data.</text>
</comment>